<dbReference type="Proteomes" id="UP001183648">
    <property type="component" value="Unassembled WGS sequence"/>
</dbReference>
<evidence type="ECO:0000256" key="2">
    <source>
        <dbReference type="ARBA" id="ARBA00004760"/>
    </source>
</evidence>
<name>A0ABU2BZJ2_9ACTN</name>
<evidence type="ECO:0000256" key="7">
    <source>
        <dbReference type="ARBA" id="ARBA00022989"/>
    </source>
</evidence>
<keyword evidence="5" id="KW-0808">Transferase</keyword>
<protein>
    <recommendedName>
        <fullName evidence="11">Glycosyl transferase family 2</fullName>
    </recommendedName>
</protein>
<keyword evidence="7" id="KW-1133">Transmembrane helix</keyword>
<dbReference type="InterPro" id="IPR029044">
    <property type="entry name" value="Nucleotide-diphossugar_trans"/>
</dbReference>
<dbReference type="Gene3D" id="3.90.550.10">
    <property type="entry name" value="Spore Coat Polysaccharide Biosynthesis Protein SpsA, Chain A"/>
    <property type="match status" value="1"/>
</dbReference>
<accession>A0ABU2BZJ2</accession>
<proteinExistence type="predicted"/>
<comment type="pathway">
    <text evidence="3">Sphingolipid metabolism.</text>
</comment>
<evidence type="ECO:0000313" key="9">
    <source>
        <dbReference type="EMBL" id="MDR7363809.1"/>
    </source>
</evidence>
<evidence type="ECO:0000256" key="8">
    <source>
        <dbReference type="ARBA" id="ARBA00023136"/>
    </source>
</evidence>
<evidence type="ECO:0000256" key="4">
    <source>
        <dbReference type="ARBA" id="ARBA00022676"/>
    </source>
</evidence>
<dbReference type="InterPro" id="IPR025993">
    <property type="entry name" value="Ceramide_glucosylTrfase"/>
</dbReference>
<comment type="caution">
    <text evidence="9">The sequence shown here is derived from an EMBL/GenBank/DDBJ whole genome shotgun (WGS) entry which is preliminary data.</text>
</comment>
<comment type="subcellular location">
    <subcellularLocation>
        <location evidence="1">Membrane</location>
        <topology evidence="1">Multi-pass membrane protein</topology>
    </subcellularLocation>
</comment>
<keyword evidence="8" id="KW-0472">Membrane</keyword>
<evidence type="ECO:0008006" key="11">
    <source>
        <dbReference type="Google" id="ProtNLM"/>
    </source>
</evidence>
<evidence type="ECO:0000256" key="5">
    <source>
        <dbReference type="ARBA" id="ARBA00022679"/>
    </source>
</evidence>
<keyword evidence="6" id="KW-0812">Transmembrane</keyword>
<keyword evidence="10" id="KW-1185">Reference proteome</keyword>
<evidence type="ECO:0000313" key="10">
    <source>
        <dbReference type="Proteomes" id="UP001183648"/>
    </source>
</evidence>
<organism evidence="9 10">
    <name type="scientific">Nocardioides marmoribigeumensis</name>
    <dbReference type="NCBI Taxonomy" id="433649"/>
    <lineage>
        <taxon>Bacteria</taxon>
        <taxon>Bacillati</taxon>
        <taxon>Actinomycetota</taxon>
        <taxon>Actinomycetes</taxon>
        <taxon>Propionibacteriales</taxon>
        <taxon>Nocardioidaceae</taxon>
        <taxon>Nocardioides</taxon>
    </lineage>
</organism>
<sequence>MRLVEVEPCTIAGSRNHGVREARHDLVACTDAGCRVDPGWLQAFRGAFDDVEDPTLLTGVYAAHVGDRLFEAAFAAVAWPDAGELRRASLPWRLWLRTIGPQYSGDRVDGRSVAFTRSAYDAAGGFREDLLTAEDEAFGRDAIAGGAHHALVPDATVVWFQRSSARLAFRQFRGYGRGAAAGGSPAQRRVDLVRGVGYVGLAALAVSPRPGHRRVAGAGAVAILGFPAARLVRRREDPRALALLPAAQLVKDVGKMTGVVEATWLGRTGPLARPE</sequence>
<dbReference type="EMBL" id="JAVDYG010000001">
    <property type="protein sequence ID" value="MDR7363809.1"/>
    <property type="molecule type" value="Genomic_DNA"/>
</dbReference>
<reference evidence="9 10" key="1">
    <citation type="submission" date="2023-07" db="EMBL/GenBank/DDBJ databases">
        <title>Sequencing the genomes of 1000 actinobacteria strains.</title>
        <authorList>
            <person name="Klenk H.-P."/>
        </authorList>
    </citation>
    <scope>NUCLEOTIDE SEQUENCE [LARGE SCALE GENOMIC DNA]</scope>
    <source>
        <strain evidence="9 10">DSM 19426</strain>
    </source>
</reference>
<keyword evidence="4" id="KW-0328">Glycosyltransferase</keyword>
<evidence type="ECO:0000256" key="3">
    <source>
        <dbReference type="ARBA" id="ARBA00004991"/>
    </source>
</evidence>
<gene>
    <name evidence="9" type="ORF">J2S63_003362</name>
</gene>
<evidence type="ECO:0000256" key="1">
    <source>
        <dbReference type="ARBA" id="ARBA00004141"/>
    </source>
</evidence>
<evidence type="ECO:0000256" key="6">
    <source>
        <dbReference type="ARBA" id="ARBA00022692"/>
    </source>
</evidence>
<dbReference type="Pfam" id="PF13506">
    <property type="entry name" value="Glyco_transf_21"/>
    <property type="match status" value="1"/>
</dbReference>
<comment type="pathway">
    <text evidence="2">Lipid metabolism; sphingolipid metabolism.</text>
</comment>
<dbReference type="SUPFAM" id="SSF53448">
    <property type="entry name" value="Nucleotide-diphospho-sugar transferases"/>
    <property type="match status" value="1"/>
</dbReference>